<proteinExistence type="predicted"/>
<dbReference type="GO" id="GO:0016020">
    <property type="term" value="C:membrane"/>
    <property type="evidence" value="ECO:0007669"/>
    <property type="project" value="UniProtKB-SubCell"/>
</dbReference>
<feature type="compositionally biased region" description="Low complexity" evidence="6">
    <location>
        <begin position="110"/>
        <end position="136"/>
    </location>
</feature>
<feature type="region of interest" description="Disordered" evidence="6">
    <location>
        <begin position="621"/>
        <end position="690"/>
    </location>
</feature>
<feature type="region of interest" description="Disordered" evidence="6">
    <location>
        <begin position="501"/>
        <end position="591"/>
    </location>
</feature>
<dbReference type="GO" id="GO:0005737">
    <property type="term" value="C:cytoplasm"/>
    <property type="evidence" value="ECO:0007669"/>
    <property type="project" value="TreeGrafter"/>
</dbReference>
<dbReference type="Gene3D" id="1.50.40.10">
    <property type="entry name" value="Mitochondrial carrier domain"/>
    <property type="match status" value="2"/>
</dbReference>
<dbReference type="PROSITE" id="PS00741">
    <property type="entry name" value="DH_1"/>
    <property type="match status" value="1"/>
</dbReference>
<evidence type="ECO:0000256" key="2">
    <source>
        <dbReference type="ARBA" id="ARBA00022692"/>
    </source>
</evidence>
<dbReference type="STRING" id="34475.A0A4Y9Z4T4"/>
<dbReference type="Pfam" id="PF00153">
    <property type="entry name" value="Mito_carr"/>
    <property type="match status" value="2"/>
</dbReference>
<organism evidence="8 9">
    <name type="scientific">Rhodofomes roseus</name>
    <dbReference type="NCBI Taxonomy" id="34475"/>
    <lineage>
        <taxon>Eukaryota</taxon>
        <taxon>Fungi</taxon>
        <taxon>Dikarya</taxon>
        <taxon>Basidiomycota</taxon>
        <taxon>Agaricomycotina</taxon>
        <taxon>Agaricomycetes</taxon>
        <taxon>Polyporales</taxon>
        <taxon>Rhodofomes</taxon>
    </lineage>
</organism>
<feature type="region of interest" description="Disordered" evidence="6">
    <location>
        <begin position="15"/>
        <end position="138"/>
    </location>
</feature>
<comment type="subcellular location">
    <subcellularLocation>
        <location evidence="1">Membrane</location>
        <topology evidence="1">Multi-pass membrane protein</topology>
    </subcellularLocation>
</comment>
<keyword evidence="3" id="KW-1133">Transmembrane helix</keyword>
<feature type="region of interest" description="Disordered" evidence="6">
    <location>
        <begin position="462"/>
        <end position="489"/>
    </location>
</feature>
<dbReference type="CDD" id="cd00160">
    <property type="entry name" value="RhoGEF"/>
    <property type="match status" value="1"/>
</dbReference>
<evidence type="ECO:0000313" key="8">
    <source>
        <dbReference type="EMBL" id="TFY68349.1"/>
    </source>
</evidence>
<evidence type="ECO:0000256" key="6">
    <source>
        <dbReference type="SAM" id="MobiDB-lite"/>
    </source>
</evidence>
<accession>A0A4Y9Z4T4</accession>
<feature type="region of interest" description="Disordered" evidence="6">
    <location>
        <begin position="233"/>
        <end position="263"/>
    </location>
</feature>
<dbReference type="InterPro" id="IPR023395">
    <property type="entry name" value="MCP_dom_sf"/>
</dbReference>
<feature type="compositionally biased region" description="Low complexity" evidence="6">
    <location>
        <begin position="82"/>
        <end position="92"/>
    </location>
</feature>
<feature type="repeat" description="Solcar" evidence="5">
    <location>
        <begin position="1305"/>
        <end position="1421"/>
    </location>
</feature>
<protein>
    <recommendedName>
        <fullName evidence="7">DH domain-containing protein</fullName>
    </recommendedName>
</protein>
<feature type="compositionally biased region" description="Polar residues" evidence="6">
    <location>
        <begin position="196"/>
        <end position="209"/>
    </location>
</feature>
<dbReference type="PANTHER" id="PTHR12673">
    <property type="entry name" value="FACIOGENITAL DYSPLASIA PROTEIN"/>
    <property type="match status" value="1"/>
</dbReference>
<dbReference type="PROSITE" id="PS50010">
    <property type="entry name" value="DH_2"/>
    <property type="match status" value="1"/>
</dbReference>
<keyword evidence="2 5" id="KW-0812">Transmembrane</keyword>
<evidence type="ECO:0000256" key="4">
    <source>
        <dbReference type="ARBA" id="ARBA00023136"/>
    </source>
</evidence>
<dbReference type="Pfam" id="PF00621">
    <property type="entry name" value="RhoGEF"/>
    <property type="match status" value="1"/>
</dbReference>
<dbReference type="SUPFAM" id="SSF48065">
    <property type="entry name" value="DBL homology domain (DH-domain)"/>
    <property type="match status" value="1"/>
</dbReference>
<feature type="repeat" description="Solcar" evidence="5">
    <location>
        <begin position="1492"/>
        <end position="1580"/>
    </location>
</feature>
<feature type="compositionally biased region" description="Pro residues" evidence="6">
    <location>
        <begin position="778"/>
        <end position="787"/>
    </location>
</feature>
<feature type="compositionally biased region" description="Acidic residues" evidence="6">
    <location>
        <begin position="243"/>
        <end position="262"/>
    </location>
</feature>
<keyword evidence="4 5" id="KW-0472">Membrane</keyword>
<evidence type="ECO:0000256" key="3">
    <source>
        <dbReference type="ARBA" id="ARBA00022989"/>
    </source>
</evidence>
<dbReference type="EMBL" id="SEKV01000032">
    <property type="protein sequence ID" value="TFY68349.1"/>
    <property type="molecule type" value="Genomic_DNA"/>
</dbReference>
<feature type="compositionally biased region" description="Low complexity" evidence="6">
    <location>
        <begin position="665"/>
        <end position="684"/>
    </location>
</feature>
<dbReference type="PROSITE" id="PS50920">
    <property type="entry name" value="SOLCAR"/>
    <property type="match status" value="2"/>
</dbReference>
<feature type="compositionally biased region" description="Polar residues" evidence="6">
    <location>
        <begin position="841"/>
        <end position="857"/>
    </location>
</feature>
<feature type="region of interest" description="Disordered" evidence="6">
    <location>
        <begin position="775"/>
        <end position="794"/>
    </location>
</feature>
<feature type="compositionally biased region" description="Pro residues" evidence="6">
    <location>
        <begin position="93"/>
        <end position="103"/>
    </location>
</feature>
<dbReference type="InterPro" id="IPR051092">
    <property type="entry name" value="FYVE_RhoGEF_PH"/>
</dbReference>
<dbReference type="InterPro" id="IPR001611">
    <property type="entry name" value="Leu-rich_rpt"/>
</dbReference>
<evidence type="ECO:0000313" key="9">
    <source>
        <dbReference type="Proteomes" id="UP000298390"/>
    </source>
</evidence>
<reference evidence="8 9" key="1">
    <citation type="submission" date="2019-01" db="EMBL/GenBank/DDBJ databases">
        <title>Genome sequencing of the rare red list fungi Fomitopsis rosea.</title>
        <authorList>
            <person name="Buettner E."/>
            <person name="Kellner H."/>
        </authorList>
    </citation>
    <scope>NUCLEOTIDE SEQUENCE [LARGE SCALE GENOMIC DNA]</scope>
    <source>
        <strain evidence="8 9">DSM 105464</strain>
    </source>
</reference>
<dbReference type="SUPFAM" id="SSF52058">
    <property type="entry name" value="L domain-like"/>
    <property type="match status" value="1"/>
</dbReference>
<dbReference type="Proteomes" id="UP000298390">
    <property type="component" value="Unassembled WGS sequence"/>
</dbReference>
<feature type="compositionally biased region" description="Basic and acidic residues" evidence="6">
    <location>
        <begin position="531"/>
        <end position="544"/>
    </location>
</feature>
<feature type="compositionally biased region" description="Low complexity" evidence="6">
    <location>
        <begin position="516"/>
        <end position="530"/>
    </location>
</feature>
<evidence type="ECO:0000259" key="7">
    <source>
        <dbReference type="PROSITE" id="PS50010"/>
    </source>
</evidence>
<dbReference type="InterPro" id="IPR018108">
    <property type="entry name" value="MCP_transmembrane"/>
</dbReference>
<evidence type="ECO:0000256" key="5">
    <source>
        <dbReference type="PROSITE-ProRule" id="PRU00282"/>
    </source>
</evidence>
<dbReference type="Gene3D" id="3.80.10.10">
    <property type="entry name" value="Ribonuclease Inhibitor"/>
    <property type="match status" value="1"/>
</dbReference>
<dbReference type="PANTHER" id="PTHR12673:SF270">
    <property type="entry name" value="FYVE-TYPE DOMAIN-CONTAINING PROTEIN"/>
    <property type="match status" value="1"/>
</dbReference>
<dbReference type="InterPro" id="IPR032675">
    <property type="entry name" value="LRR_dom_sf"/>
</dbReference>
<dbReference type="InterPro" id="IPR001331">
    <property type="entry name" value="GDS_CDC24_CS"/>
</dbReference>
<feature type="domain" description="DH" evidence="7">
    <location>
        <begin position="869"/>
        <end position="1134"/>
    </location>
</feature>
<dbReference type="GO" id="GO:0035556">
    <property type="term" value="P:intracellular signal transduction"/>
    <property type="evidence" value="ECO:0007669"/>
    <property type="project" value="InterPro"/>
</dbReference>
<feature type="compositionally biased region" description="Low complexity" evidence="6">
    <location>
        <begin position="808"/>
        <end position="821"/>
    </location>
</feature>
<dbReference type="Gene3D" id="1.20.900.10">
    <property type="entry name" value="Dbl homology (DH) domain"/>
    <property type="match status" value="1"/>
</dbReference>
<comment type="caution">
    <text evidence="8">The sequence shown here is derived from an EMBL/GenBank/DDBJ whole genome shotgun (WGS) entry which is preliminary data.</text>
</comment>
<dbReference type="SMART" id="SM00325">
    <property type="entry name" value="RhoGEF"/>
    <property type="match status" value="1"/>
</dbReference>
<sequence length="1588" mass="171818">MSDDARIPALLNVLAIPKHDSNEDGLPATGVSPSSAYIVDSPSVMRPAPLPSYSPLQKSLDRSASEDDAMTSDPSFSQSARSPSLPTSLPDPSQFPDPYPFRPPRWQHGTSTPALSSAASSSASTRSSAYTSSARSGDFGHVHVVGSEGELSVSGITSDDVVQLLARDAGTSSSMPGRPPFEGSRWSDLYANSIRSRSSSVGNNRTDPPSESGFRALRATPSFDMGWQAVDERDEAGLGSEGETTDDDPLLDEDDEAEEEEPTSAMVIAEEGRGIIVRGDDTPIVKLLVKPGTTHLLIGSSSTPNSVPSFLNNTLPPIANTLLALDISANFLVALPPALAACYNLEELNIASNPIRALPEFLSRLTSLRVLIVDSTGIGTLPESLSALDKLHTLSFRRNKLHALPSWLCLLPSLETLLVDDNPFQGPWKALMEPLLARQPMTPLYPPATPMFSLKSASLASTYTGTEPDETSDMPWHDGDNQLQAGQEDEDTITAARAPHLARSVTEPVPAATDMPSPTLSRTRTTPNRSYYEKNRAPEPDSRALADLPSPPPKEEKSRRWGFLKKMSMGKMRPEPSPRLPPSLSRQGTPTMRPALTRAASTNPGSIPQINVRISTTGALLGSNNHALPPIPPEESLPSITQEEDEDDVPPPPPQKPPIDALRIPATLSNSTSSSSLLAATPTPRASKRRSFLPIDMSPIPIPAASNFVNGVTVADGVEDEFEEASRSAQSPASISKDTMEQLQRREEERQREARMRALRSVMAYLRDMQDLSLSQVPLPPIPPDPPSGMRSRRPTIVENGRVTSEGSIPSMTSTPSMLSSRPGSSAGLRSVDSRIGLRSGYTTQTNSVATTDSSGSGEERKYKDNRAKRSRIIREIVETERTYVKGLQELVDIYIAPAAVQVNVLSGVSQKQETLVPAQERKIVFGGLEALYVFHKDSFLPALERVAAPLLIPSEDLVLNDADGYLSLDVATKVAQVFTSHAAFMKMYSTYINNFDNSVQRIRMWTTDKPGGSGEKTLSPSSSSAQLVALGLTTMTAATPGVVGDTVPAPSASLSSGQRKRIKAYLKRCRMNPRHSQLNLEGYLLLPVQRIPRYRLLLDDLVKSSPPMYDYLDNPLERAYEAISSLATGMNEGKRESESRRRLVLWQARIRGKFPSPLVQPHRRLIMDGRLQLTRVVRKATVSFEIIDSHGDSADVQVECLSPELTPRSLVGILCNDLLVLCRDPTDGQDPNAHVDLWAVLRMQTLPQPASIVHGNALRLVDNKAILYFEAPSTSDALTWFRAASSSLDGRFGTGQLLKTPAMDPFQAKLTAAATGATLTALTMTPFDVVKTRLQTQPRASPQALFPTPPPAPALEGEVVCVWDHGILRQERVTGFLDAIRHVIRAEGVTGLWKGAGTTLVIGVPSSTAYMLTYDHLLNVTLPPLLPAPAVPLFSGMLARTAVSSFMSPLELVRTNLQSTPLSPDNPHTLRGLYWAGYETYKSAFAREGYAGPQVAFASGAISGTTAALLTSPFDVLKTRRQAVSMQMHSGKTATFPLMVDIIRNEGITALYAGILPRVVKIAPACGIMIGCFEGIGKFLAKREEDP</sequence>
<dbReference type="SUPFAM" id="SSF103506">
    <property type="entry name" value="Mitochondrial carrier"/>
    <property type="match status" value="1"/>
</dbReference>
<dbReference type="GO" id="GO:0005085">
    <property type="term" value="F:guanyl-nucleotide exchange factor activity"/>
    <property type="evidence" value="ECO:0007669"/>
    <property type="project" value="InterPro"/>
</dbReference>
<name>A0A4Y9Z4T4_9APHY</name>
<dbReference type="PROSITE" id="PS51450">
    <property type="entry name" value="LRR"/>
    <property type="match status" value="1"/>
</dbReference>
<feature type="region of interest" description="Disordered" evidence="6">
    <location>
        <begin position="799"/>
        <end position="866"/>
    </location>
</feature>
<evidence type="ECO:0000256" key="1">
    <source>
        <dbReference type="ARBA" id="ARBA00004141"/>
    </source>
</evidence>
<dbReference type="InterPro" id="IPR000219">
    <property type="entry name" value="DH_dom"/>
</dbReference>
<feature type="region of interest" description="Disordered" evidence="6">
    <location>
        <begin position="196"/>
        <end position="215"/>
    </location>
</feature>
<feature type="compositionally biased region" description="Polar residues" evidence="6">
    <location>
        <begin position="72"/>
        <end position="81"/>
    </location>
</feature>
<gene>
    <name evidence="8" type="ORF">EVJ58_g1070</name>
</gene>
<dbReference type="InterPro" id="IPR035899">
    <property type="entry name" value="DBL_dom_sf"/>
</dbReference>